<evidence type="ECO:0008006" key="5">
    <source>
        <dbReference type="Google" id="ProtNLM"/>
    </source>
</evidence>
<sequence length="212" mass="24019">MARILFILFLILPFIISASIEEIELDSKEVDEMSARFRSLRNYASHQDSTKEIQEDATKEAGSNEDNTDDPEVEAEPTAPYLLRDSSVEQEEECVALPNRTRVRPSFFQCKEDTKLELHGGAITNGNGDDAYPVSFNSSIRIFLDVTSHSNKRSNYDMCEDNPSCPITPGRQVIEFEIDPTKLFTNFFRMIHYDLVGTDHKVTVVKKSIGES</sequence>
<evidence type="ECO:0000256" key="1">
    <source>
        <dbReference type="SAM" id="MobiDB-lite"/>
    </source>
</evidence>
<name>A0A8R1HGP7_CAEJA</name>
<reference evidence="3" key="2">
    <citation type="submission" date="2022-06" db="UniProtKB">
        <authorList>
            <consortium name="EnsemblMetazoa"/>
        </authorList>
    </citation>
    <scope>IDENTIFICATION</scope>
    <source>
        <strain evidence="3">DF5081</strain>
    </source>
</reference>
<feature type="region of interest" description="Disordered" evidence="1">
    <location>
        <begin position="46"/>
        <end position="74"/>
    </location>
</feature>
<keyword evidence="4" id="KW-1185">Reference proteome</keyword>
<reference evidence="4" key="1">
    <citation type="submission" date="2010-08" db="EMBL/GenBank/DDBJ databases">
        <authorList>
            <consortium name="Caenorhabditis japonica Sequencing Consortium"/>
            <person name="Wilson R.K."/>
        </authorList>
    </citation>
    <scope>NUCLEOTIDE SEQUENCE [LARGE SCALE GENOMIC DNA]</scope>
    <source>
        <strain evidence="4">DF5081</strain>
    </source>
</reference>
<dbReference type="AlphaFoldDB" id="A0A8R1HGP7"/>
<dbReference type="Proteomes" id="UP000005237">
    <property type="component" value="Unassembled WGS sequence"/>
</dbReference>
<feature type="chain" id="PRO_5035915562" description="MD-2-related lipid-recognition domain-containing protein" evidence="2">
    <location>
        <begin position="18"/>
        <end position="212"/>
    </location>
</feature>
<dbReference type="PANTHER" id="PTHR35573:SF2">
    <property type="entry name" value="MD-2-RELATED LIPID-RECOGNITION DOMAIN-CONTAINING PROTEIN"/>
    <property type="match status" value="1"/>
</dbReference>
<protein>
    <recommendedName>
        <fullName evidence="5">MD-2-related lipid-recognition domain-containing protein</fullName>
    </recommendedName>
</protein>
<proteinExistence type="predicted"/>
<feature type="compositionally biased region" description="Basic and acidic residues" evidence="1">
    <location>
        <begin position="48"/>
        <end position="59"/>
    </location>
</feature>
<evidence type="ECO:0000256" key="2">
    <source>
        <dbReference type="SAM" id="SignalP"/>
    </source>
</evidence>
<dbReference type="EnsemblMetazoa" id="CJA01128a.1">
    <property type="protein sequence ID" value="CJA01128a.1"/>
    <property type="gene ID" value="WBGene00120332"/>
</dbReference>
<feature type="signal peptide" evidence="2">
    <location>
        <begin position="1"/>
        <end position="17"/>
    </location>
</feature>
<organism evidence="3 4">
    <name type="scientific">Caenorhabditis japonica</name>
    <dbReference type="NCBI Taxonomy" id="281687"/>
    <lineage>
        <taxon>Eukaryota</taxon>
        <taxon>Metazoa</taxon>
        <taxon>Ecdysozoa</taxon>
        <taxon>Nematoda</taxon>
        <taxon>Chromadorea</taxon>
        <taxon>Rhabditida</taxon>
        <taxon>Rhabditina</taxon>
        <taxon>Rhabditomorpha</taxon>
        <taxon>Rhabditoidea</taxon>
        <taxon>Rhabditidae</taxon>
        <taxon>Peloderinae</taxon>
        <taxon>Caenorhabditis</taxon>
    </lineage>
</organism>
<accession>A0A8R1HGP7</accession>
<dbReference type="PANTHER" id="PTHR35573">
    <property type="entry name" value="PROTEIN CBG22129"/>
    <property type="match status" value="1"/>
</dbReference>
<evidence type="ECO:0000313" key="4">
    <source>
        <dbReference type="Proteomes" id="UP000005237"/>
    </source>
</evidence>
<keyword evidence="2" id="KW-0732">Signal</keyword>
<evidence type="ECO:0000313" key="3">
    <source>
        <dbReference type="EnsemblMetazoa" id="CJA01128a.1"/>
    </source>
</evidence>